<dbReference type="GeneID" id="66880493"/>
<evidence type="ECO:0000313" key="5">
    <source>
        <dbReference type="Proteomes" id="UP000255169"/>
    </source>
</evidence>
<gene>
    <name evidence="3" type="ORF">CSF007_14440</name>
    <name evidence="4" type="ORF">NCTC10476_02831</name>
</gene>
<evidence type="ECO:0000256" key="2">
    <source>
        <dbReference type="SAM" id="Phobius"/>
    </source>
</evidence>
<accession>A0A0A5HBC2</accession>
<dbReference type="SUPFAM" id="SSF54523">
    <property type="entry name" value="Pili subunits"/>
    <property type="match status" value="1"/>
</dbReference>
<sequence length="165" mass="18762">MKNRIQTAQQGFSLVEWLMVIALIGVIGSIGTQSWNHYQQREKLLITARQLLIFLTHVQTDAFWLNRSALLWQSHSEHWCIGSGIQPTNGCSQQDGWLFSPEYPDITLAEYMPENMGFYGLRNTAQPGHITLANSAGRIRLVISNQGRMRLCSEQHSQGRIPLCH</sequence>
<keyword evidence="2" id="KW-0472">Membrane</keyword>
<dbReference type="RefSeq" id="WP_004719731.1">
    <property type="nucleotide sequence ID" value="NZ_CABIHR010000005.1"/>
</dbReference>
<dbReference type="NCBIfam" id="TIGR02532">
    <property type="entry name" value="IV_pilin_GFxxxE"/>
    <property type="match status" value="1"/>
</dbReference>
<keyword evidence="5" id="KW-1185">Reference proteome</keyword>
<dbReference type="PATRIC" id="fig|29486.45.peg.1463"/>
<dbReference type="Proteomes" id="UP000255169">
    <property type="component" value="Unassembled WGS sequence"/>
</dbReference>
<name>A0A0A5HBC2_YERRU</name>
<protein>
    <submittedName>
        <fullName evidence="3">Prepilin peptidase dependent protein A</fullName>
    </submittedName>
</protein>
<dbReference type="EMBL" id="LN681231">
    <property type="protein sequence ID" value="CEK28613.1"/>
    <property type="molecule type" value="Genomic_DNA"/>
</dbReference>
<feature type="transmembrane region" description="Helical" evidence="2">
    <location>
        <begin position="12"/>
        <end position="31"/>
    </location>
</feature>
<reference evidence="3" key="1">
    <citation type="journal article" date="2015" name="Genome Announc.">
        <title>Complete Genome Sequence of Yersinia ruckeri Strain CSF007-82, Etiologic Agent of Red Mouth Disease in Salmonid Fish.</title>
        <authorList>
            <person name="Nelson M.C."/>
            <person name="LaPatra S.E."/>
            <person name="Welch T.J."/>
            <person name="Graf J."/>
        </authorList>
    </citation>
    <scope>NUCLEOTIDE SEQUENCE</scope>
    <source>
        <strain evidence="3">CSF007-82</strain>
    </source>
</reference>
<proteinExistence type="predicted"/>
<dbReference type="EMBL" id="UHJG01000001">
    <property type="protein sequence ID" value="SUQ01476.1"/>
    <property type="molecule type" value="Genomic_DNA"/>
</dbReference>
<evidence type="ECO:0000313" key="3">
    <source>
        <dbReference type="EMBL" id="CEK28613.1"/>
    </source>
</evidence>
<dbReference type="AlphaFoldDB" id="A0A0A5HBC2"/>
<organism evidence="3">
    <name type="scientific">Yersinia ruckeri</name>
    <dbReference type="NCBI Taxonomy" id="29486"/>
    <lineage>
        <taxon>Bacteria</taxon>
        <taxon>Pseudomonadati</taxon>
        <taxon>Pseudomonadota</taxon>
        <taxon>Gammaproteobacteria</taxon>
        <taxon>Enterobacterales</taxon>
        <taxon>Yersiniaceae</taxon>
        <taxon>Yersinia</taxon>
    </lineage>
</organism>
<keyword evidence="2" id="KW-1133">Transmembrane helix</keyword>
<keyword evidence="2" id="KW-0812">Transmembrane</keyword>
<evidence type="ECO:0000256" key="1">
    <source>
        <dbReference type="ARBA" id="ARBA00004167"/>
    </source>
</evidence>
<comment type="subcellular location">
    <subcellularLocation>
        <location evidence="1">Membrane</location>
        <topology evidence="1">Single-pass membrane protein</topology>
    </subcellularLocation>
</comment>
<dbReference type="InterPro" id="IPR045584">
    <property type="entry name" value="Pilin-like"/>
</dbReference>
<dbReference type="Pfam" id="PF07963">
    <property type="entry name" value="N_methyl"/>
    <property type="match status" value="1"/>
</dbReference>
<dbReference type="GO" id="GO:0016020">
    <property type="term" value="C:membrane"/>
    <property type="evidence" value="ECO:0007669"/>
    <property type="project" value="UniProtKB-SubCell"/>
</dbReference>
<dbReference type="KEGG" id="yrb:UGYR_06865"/>
<dbReference type="InterPro" id="IPR012902">
    <property type="entry name" value="N_methyl_site"/>
</dbReference>
<dbReference type="NCBIfam" id="NF007800">
    <property type="entry name" value="PRK10506.1"/>
    <property type="match status" value="1"/>
</dbReference>
<evidence type="ECO:0000313" key="4">
    <source>
        <dbReference type="EMBL" id="SUQ01476.1"/>
    </source>
</evidence>
<dbReference type="OrthoDB" id="7065799at2"/>
<reference evidence="4 5" key="2">
    <citation type="submission" date="2018-06" db="EMBL/GenBank/DDBJ databases">
        <authorList>
            <consortium name="Pathogen Informatics"/>
            <person name="Doyle S."/>
        </authorList>
    </citation>
    <scope>NUCLEOTIDE SEQUENCE [LARGE SCALE GENOMIC DNA]</scope>
    <source>
        <strain evidence="4 5">NCTC10476</strain>
    </source>
</reference>
<dbReference type="STRING" id="29486.UGYR_06865"/>